<feature type="transmembrane region" description="Helical" evidence="1">
    <location>
        <begin position="403"/>
        <end position="433"/>
    </location>
</feature>
<feature type="transmembrane region" description="Helical" evidence="1">
    <location>
        <begin position="20"/>
        <end position="41"/>
    </location>
</feature>
<gene>
    <name evidence="2" type="ORF">B0H67DRAFT_645953</name>
</gene>
<keyword evidence="1" id="KW-1133">Transmembrane helix</keyword>
<evidence type="ECO:0000256" key="1">
    <source>
        <dbReference type="SAM" id="Phobius"/>
    </source>
</evidence>
<proteinExistence type="predicted"/>
<organism evidence="2 3">
    <name type="scientific">Lasiosphaeris hirsuta</name>
    <dbReference type="NCBI Taxonomy" id="260670"/>
    <lineage>
        <taxon>Eukaryota</taxon>
        <taxon>Fungi</taxon>
        <taxon>Dikarya</taxon>
        <taxon>Ascomycota</taxon>
        <taxon>Pezizomycotina</taxon>
        <taxon>Sordariomycetes</taxon>
        <taxon>Sordariomycetidae</taxon>
        <taxon>Sordariales</taxon>
        <taxon>Lasiosphaeriaceae</taxon>
        <taxon>Lasiosphaeris</taxon>
    </lineage>
</organism>
<name>A0AA40DUR8_9PEZI</name>
<dbReference type="AlphaFoldDB" id="A0AA40DUR8"/>
<keyword evidence="3" id="KW-1185">Reference proteome</keyword>
<keyword evidence="1" id="KW-0472">Membrane</keyword>
<dbReference type="Proteomes" id="UP001172102">
    <property type="component" value="Unassembled WGS sequence"/>
</dbReference>
<dbReference type="EMBL" id="JAUKUA010000004">
    <property type="protein sequence ID" value="KAK0716315.1"/>
    <property type="molecule type" value="Genomic_DNA"/>
</dbReference>
<evidence type="ECO:0000313" key="2">
    <source>
        <dbReference type="EMBL" id="KAK0716315.1"/>
    </source>
</evidence>
<sequence length="504" mass="54352">MISATSAGVIIDADASIVRVTLRFLVTAVLIAVAFLGDTIMSMRPKVLLARNKDVPILSTTGWLSAFDAVRTLWVTRSSPLCLRGVFAYMILTGALRIVSDLATSGLVNPIDMPGTCALNTTGTYWLVPRRDGPDSSMAGIIGFYTIPFEERARVAASAFEANAANGGVPGIYRSVDGDARVRYQAQDTLGSWRCVDRGVAGTYNFSLDLLDICNDLAAKGFITLPEPASEDRQRAPVTILRVDSGVLANGSTAYAEREIGIYSTNETTDAAGDLVTWDLNLMLHILRNASDIFEDRTLHHFQCRLDAPGVQWLLTKGDPQTIMDQWGVLIHNLIYRGASRNRWLAPNVTAQVESGLNLMTTAMGMAYGENGTALFRTAANIDSAGTPLPAVPPKGCLIKKTIVPWAVVLLLGLVVAMMLGVVVSVLIAWLAVRKISNGLSRPDGGDRGSMPHIPIGLIGWIKFAVTRGTENDGREDARMLKVWSFTGPKVKGTRGYVAEGDRV</sequence>
<comment type="caution">
    <text evidence="2">The sequence shown here is derived from an EMBL/GenBank/DDBJ whole genome shotgun (WGS) entry which is preliminary data.</text>
</comment>
<evidence type="ECO:0000313" key="3">
    <source>
        <dbReference type="Proteomes" id="UP001172102"/>
    </source>
</evidence>
<reference evidence="2" key="1">
    <citation type="submission" date="2023-06" db="EMBL/GenBank/DDBJ databases">
        <title>Genome-scale phylogeny and comparative genomics of the fungal order Sordariales.</title>
        <authorList>
            <consortium name="Lawrence Berkeley National Laboratory"/>
            <person name="Hensen N."/>
            <person name="Bonometti L."/>
            <person name="Westerberg I."/>
            <person name="Brannstrom I.O."/>
            <person name="Guillou S."/>
            <person name="Cros-Aarteil S."/>
            <person name="Calhoun S."/>
            <person name="Haridas S."/>
            <person name="Kuo A."/>
            <person name="Mondo S."/>
            <person name="Pangilinan J."/>
            <person name="Riley R."/>
            <person name="Labutti K."/>
            <person name="Andreopoulos B."/>
            <person name="Lipzen A."/>
            <person name="Chen C."/>
            <person name="Yanf M."/>
            <person name="Daum C."/>
            <person name="Ng V."/>
            <person name="Clum A."/>
            <person name="Steindorff A."/>
            <person name="Ohm R."/>
            <person name="Martin F."/>
            <person name="Silar P."/>
            <person name="Natvig D."/>
            <person name="Lalanne C."/>
            <person name="Gautier V."/>
            <person name="Ament-Velasquez S.L."/>
            <person name="Kruys A."/>
            <person name="Hutchinson M.I."/>
            <person name="Powell A.J."/>
            <person name="Barry K."/>
            <person name="Miller A.N."/>
            <person name="Grigoriev I.V."/>
            <person name="Debuchy R."/>
            <person name="Gladieux P."/>
            <person name="Thoren M.H."/>
            <person name="Johannesson H."/>
        </authorList>
    </citation>
    <scope>NUCLEOTIDE SEQUENCE</scope>
    <source>
        <strain evidence="2">SMH4607-1</strain>
    </source>
</reference>
<accession>A0AA40DUR8</accession>
<keyword evidence="1" id="KW-0812">Transmembrane</keyword>
<protein>
    <submittedName>
        <fullName evidence="2">Uncharacterized protein</fullName>
    </submittedName>
</protein>